<dbReference type="InterPro" id="IPR056743">
    <property type="entry name" value="TRM5-TYW2-like_MTfase"/>
</dbReference>
<dbReference type="Pfam" id="PF02676">
    <property type="entry name" value="TYW3"/>
    <property type="match status" value="1"/>
</dbReference>
<dbReference type="EMBL" id="JAGGNH010000002">
    <property type="protein sequence ID" value="KAJ0983093.1"/>
    <property type="molecule type" value="Genomic_DNA"/>
</dbReference>
<sequence length="1099" mass="121623">MAFENRKAQTLAAMSSPAPDKSPKGNLDAPIIPLLDTINHHPSYFTTSSCSGRISILLSLPHSVTSAKKKAGGGTWIFVSHDPADPDSLVDLLFSGRDCRDDVGGQMVFRFEPLIVAVECRDVASAQALVSSAISCGFRESGITNTGKRVMVAIRCSIRLEVPLGQSGALLVSPEYVRYLVGIANEKMESNRRRTDSLLHVLRCKGLPGLEKENIGYSQKSQGCVVPGESLMDLESKQNDVLPKISLLENNAVKFHEQHKIESHDEVSCGFESTRFCREDEDIDASSQRPLKAPIFSHEVEVESGDSSRSQKSRESVNGFSERMNSSLSAVYLTILNEPPEKLFLWGQSACVVNDNKLTHVLIFGGFGGLGRHARRNYSLMLDPKSGTLREISTVGSPSSRMGHTSSLIGTHIFVIGGRDGPTQIFDEVWVLNTMESRWNLLKCNGSMFHARHRHAAAAVGSNIYVFGGLGYDIIYSCMNVLNTETLQWTEVCVQGEWPSARHSHSLVAYGSQLFMFGGYDGEKTLSDLYSFDVRTFLWKKVKTIGRSPFPRFSHSMFIYKNYLGIIGGCPVRQRNQELALLNLHHHSWVYVAVESLGRELWVRSSTAVVDDNLLIVGGGASCYAFGTKFNPPMRVNLRPLEFLNGTPFNNEVKQESLSTFHESKLKFGGNLSANGCGDIPDAKHLVLKIEKKNAKLAKDILKKFGWLDTDRKVQPSMDGSCIFIPVNHKICTLVQTIPQGSLDSNTLDDIHQREISKTNGISVDEVSQPNALSFLLSSGCSLLDDSAVCDRKILKSPQKIMRDLVSSLLREKGMPPQLLEQLPTRWDRLGDIVVLPVTSFKDPMWNSIGEQLWPIVAASIGTQRLARQGRILPTGTRDSTLEILVGDNGWVTHQENGIIYSFDATKCMFSFGNRSEKLRMAQLDCKEEIIVDLFAGIGYFVLPFLVKAKAKLVYACEWNPHAINALQRNVHENSVADHCVILEGDNRVTAPTGVADRVCLGLLPTSEASWATAVRALKIDGGMLHIHGNVIDSEESSWLEYVVKTITNIAKSEGLCWQISVEHLERVKWYGPHIRHLVADLSCKKNYKISTSGLISIN</sequence>
<dbReference type="FunFam" id="3.30.1960.10:FF:000002">
    <property type="entry name" value="tRNA wybutosine-synthesizing protein 2/3/4"/>
    <property type="match status" value="1"/>
</dbReference>
<evidence type="ECO:0000256" key="3">
    <source>
        <dbReference type="ARBA" id="ARBA00022679"/>
    </source>
</evidence>
<evidence type="ECO:0000313" key="10">
    <source>
        <dbReference type="EMBL" id="KAJ0983093.1"/>
    </source>
</evidence>
<evidence type="ECO:0000256" key="5">
    <source>
        <dbReference type="ARBA" id="ARBA00022694"/>
    </source>
</evidence>
<dbReference type="FunFam" id="3.40.50.150:FF:000131">
    <property type="entry name" value="tRNA wybutosine-synthesizing protein 2/3/4"/>
    <property type="match status" value="1"/>
</dbReference>
<dbReference type="SUPFAM" id="SSF53335">
    <property type="entry name" value="S-adenosyl-L-methionine-dependent methyltransferases"/>
    <property type="match status" value="1"/>
</dbReference>
<proteinExistence type="predicted"/>
<reference evidence="10" key="2">
    <citation type="journal article" date="2022" name="Hortic Res">
        <title>The genome of Dioscorea zingiberensis sheds light on the biosynthesis, origin and evolution of the medicinally important diosgenin saponins.</title>
        <authorList>
            <person name="Li Y."/>
            <person name="Tan C."/>
            <person name="Li Z."/>
            <person name="Guo J."/>
            <person name="Li S."/>
            <person name="Chen X."/>
            <person name="Wang C."/>
            <person name="Dai X."/>
            <person name="Yang H."/>
            <person name="Song W."/>
            <person name="Hou L."/>
            <person name="Xu J."/>
            <person name="Tong Z."/>
            <person name="Xu A."/>
            <person name="Yuan X."/>
            <person name="Wang W."/>
            <person name="Yang Q."/>
            <person name="Chen L."/>
            <person name="Sun Z."/>
            <person name="Wang K."/>
            <person name="Pan B."/>
            <person name="Chen J."/>
            <person name="Bao Y."/>
            <person name="Liu F."/>
            <person name="Qi X."/>
            <person name="Gang D.R."/>
            <person name="Wen J."/>
            <person name="Li J."/>
        </authorList>
    </citation>
    <scope>NUCLEOTIDE SEQUENCE</scope>
    <source>
        <strain evidence="10">Dzin_1.0</strain>
    </source>
</reference>
<comment type="catalytic activity">
    <reaction evidence="7">
        <text>4-demethylwyosine(37) in tRNA(Phe) + S-adenosyl-L-methionine = 4-demethyl-7-[(3S)-3-amino-3-carboxypropyl]wyosine(37) in tRNA(Phe) + S-methyl-5'-thioadenosine + H(+)</text>
        <dbReference type="Rhea" id="RHEA:36355"/>
        <dbReference type="Rhea" id="RHEA-COMP:10164"/>
        <dbReference type="Rhea" id="RHEA-COMP:10378"/>
        <dbReference type="ChEBI" id="CHEBI:15378"/>
        <dbReference type="ChEBI" id="CHEBI:17509"/>
        <dbReference type="ChEBI" id="CHEBI:59789"/>
        <dbReference type="ChEBI" id="CHEBI:64315"/>
        <dbReference type="ChEBI" id="CHEBI:73550"/>
        <dbReference type="EC" id="2.5.1.114"/>
    </reaction>
</comment>
<name>A0A9D5D2V7_9LILI</name>
<dbReference type="GO" id="GO:0008175">
    <property type="term" value="F:tRNA methyltransferase activity"/>
    <property type="evidence" value="ECO:0007669"/>
    <property type="project" value="TreeGrafter"/>
</dbReference>
<organism evidence="10 11">
    <name type="scientific">Dioscorea zingiberensis</name>
    <dbReference type="NCBI Taxonomy" id="325984"/>
    <lineage>
        <taxon>Eukaryota</taxon>
        <taxon>Viridiplantae</taxon>
        <taxon>Streptophyta</taxon>
        <taxon>Embryophyta</taxon>
        <taxon>Tracheophyta</taxon>
        <taxon>Spermatophyta</taxon>
        <taxon>Magnoliopsida</taxon>
        <taxon>Liliopsida</taxon>
        <taxon>Dioscoreales</taxon>
        <taxon>Dioscoreaceae</taxon>
        <taxon>Dioscorea</taxon>
    </lineage>
</organism>
<dbReference type="Gene3D" id="3.40.50.150">
    <property type="entry name" value="Vaccinia Virus protein VP39"/>
    <property type="match status" value="1"/>
</dbReference>
<dbReference type="PANTHER" id="PTHR23245">
    <property type="entry name" value="TRNA METHYLTRANSFERASE"/>
    <property type="match status" value="1"/>
</dbReference>
<evidence type="ECO:0000259" key="9">
    <source>
        <dbReference type="PROSITE" id="PS51684"/>
    </source>
</evidence>
<feature type="region of interest" description="Disordered" evidence="8">
    <location>
        <begin position="299"/>
        <end position="319"/>
    </location>
</feature>
<protein>
    <recommendedName>
        <fullName evidence="9">SAM-dependent methyltransferase TRM5/TYW2-type domain-containing protein</fullName>
    </recommendedName>
</protein>
<evidence type="ECO:0000256" key="1">
    <source>
        <dbReference type="ARBA" id="ARBA00004797"/>
    </source>
</evidence>
<evidence type="ECO:0000256" key="6">
    <source>
        <dbReference type="ARBA" id="ARBA00049202"/>
    </source>
</evidence>
<dbReference type="InterPro" id="IPR036602">
    <property type="entry name" value="tRNA_yW-synthesising-like_sf"/>
</dbReference>
<dbReference type="Gene3D" id="3.30.300.110">
    <property type="entry name" value="Met-10+ protein-like domains"/>
    <property type="match status" value="1"/>
</dbReference>
<dbReference type="Proteomes" id="UP001085076">
    <property type="component" value="Miscellaneous, Linkage group lg02"/>
</dbReference>
<keyword evidence="3" id="KW-0808">Transferase</keyword>
<evidence type="ECO:0000256" key="4">
    <source>
        <dbReference type="ARBA" id="ARBA00022691"/>
    </source>
</evidence>
<dbReference type="GO" id="GO:0030488">
    <property type="term" value="P:tRNA methylation"/>
    <property type="evidence" value="ECO:0007669"/>
    <property type="project" value="TreeGrafter"/>
</dbReference>
<feature type="compositionally biased region" description="Polar residues" evidence="8">
    <location>
        <begin position="305"/>
        <end position="319"/>
    </location>
</feature>
<dbReference type="InterPro" id="IPR030382">
    <property type="entry name" value="MeTrfase_TRM5/TYW2"/>
</dbReference>
<dbReference type="InterPro" id="IPR029063">
    <property type="entry name" value="SAM-dependent_MTases_sf"/>
</dbReference>
<comment type="caution">
    <text evidence="10">The sequence shown here is derived from an EMBL/GenBank/DDBJ whole genome shotgun (WGS) entry which is preliminary data.</text>
</comment>
<dbReference type="SMART" id="SM00612">
    <property type="entry name" value="Kelch"/>
    <property type="match status" value="2"/>
</dbReference>
<dbReference type="Pfam" id="PF02475">
    <property type="entry name" value="TRM5-TYW2_MTfase"/>
    <property type="match status" value="1"/>
</dbReference>
<keyword evidence="5" id="KW-0819">tRNA processing</keyword>
<dbReference type="GO" id="GO:0102522">
    <property type="term" value="F:tRNA 4-demethylwyosine alpha-amino-alpha-carboxypropyltransferase activity"/>
    <property type="evidence" value="ECO:0007669"/>
    <property type="project" value="UniProtKB-EC"/>
</dbReference>
<dbReference type="PANTHER" id="PTHR23245:SF25">
    <property type="entry name" value="TRNA WYBUTOSINE-SYNTHESIZING PROTEIN 2 HOMOLOG"/>
    <property type="match status" value="1"/>
</dbReference>
<gene>
    <name evidence="10" type="ORF">J5N97_011348</name>
</gene>
<dbReference type="OrthoDB" id="263283at2759"/>
<evidence type="ECO:0000256" key="2">
    <source>
        <dbReference type="ARBA" id="ARBA00022603"/>
    </source>
</evidence>
<keyword evidence="2" id="KW-0489">Methyltransferase</keyword>
<dbReference type="CDD" id="cd02440">
    <property type="entry name" value="AdoMet_MTases"/>
    <property type="match status" value="1"/>
</dbReference>
<evidence type="ECO:0000313" key="11">
    <source>
        <dbReference type="Proteomes" id="UP001085076"/>
    </source>
</evidence>
<dbReference type="Pfam" id="PF01344">
    <property type="entry name" value="Kelch_1"/>
    <property type="match status" value="1"/>
</dbReference>
<comment type="pathway">
    <text evidence="1">tRNA modification; wybutosine-tRNA(Phe) biosynthesis.</text>
</comment>
<feature type="domain" description="SAM-dependent methyltransferase TRM5/TYW2-type" evidence="9">
    <location>
        <begin position="827"/>
        <end position="1086"/>
    </location>
</feature>
<dbReference type="Gene3D" id="3.30.1960.10">
    <property type="entry name" value="tRNA wybutosine-synthesizing-like"/>
    <property type="match status" value="1"/>
</dbReference>
<dbReference type="Pfam" id="PF25133">
    <property type="entry name" value="TYW2_N_2"/>
    <property type="match status" value="1"/>
</dbReference>
<comment type="catalytic activity">
    <reaction evidence="6">
        <text>4-demethyl-7-[(3S)-3-amino-3-carboxypropyl]wyosine(37) in tRNA(Phe) + S-adenosyl-L-methionine = 7-[(3S)-3-amino-3-carboxypropyl]wyosine(37) in tRNA(Phe) + S-adenosyl-L-homocysteine + H(+)</text>
        <dbReference type="Rhea" id="RHEA:36635"/>
        <dbReference type="Rhea" id="RHEA-COMP:10378"/>
        <dbReference type="Rhea" id="RHEA-COMP:10379"/>
        <dbReference type="ChEBI" id="CHEBI:15378"/>
        <dbReference type="ChEBI" id="CHEBI:57856"/>
        <dbReference type="ChEBI" id="CHEBI:59789"/>
        <dbReference type="ChEBI" id="CHEBI:73543"/>
        <dbReference type="ChEBI" id="CHEBI:73550"/>
        <dbReference type="EC" id="2.1.1.282"/>
    </reaction>
</comment>
<dbReference type="Pfam" id="PF24681">
    <property type="entry name" value="Kelch_KLHDC2_KLHL20_DRC7"/>
    <property type="match status" value="1"/>
</dbReference>
<evidence type="ECO:0000256" key="8">
    <source>
        <dbReference type="SAM" id="MobiDB-lite"/>
    </source>
</evidence>
<feature type="region of interest" description="Disordered" evidence="8">
    <location>
        <begin position="1"/>
        <end position="26"/>
    </location>
</feature>
<dbReference type="InterPro" id="IPR056744">
    <property type="entry name" value="TRM5/TYW2-like_N"/>
</dbReference>
<keyword evidence="11" id="KW-1185">Reference proteome</keyword>
<dbReference type="InterPro" id="IPR006652">
    <property type="entry name" value="Kelch_1"/>
</dbReference>
<dbReference type="SUPFAM" id="SSF111278">
    <property type="entry name" value="SSo0622-like"/>
    <property type="match status" value="1"/>
</dbReference>
<dbReference type="GO" id="GO:0005737">
    <property type="term" value="C:cytoplasm"/>
    <property type="evidence" value="ECO:0007669"/>
    <property type="project" value="TreeGrafter"/>
</dbReference>
<keyword evidence="4" id="KW-0949">S-adenosyl-L-methionine</keyword>
<dbReference type="SUPFAM" id="SSF117281">
    <property type="entry name" value="Kelch motif"/>
    <property type="match status" value="1"/>
</dbReference>
<dbReference type="GO" id="GO:0031591">
    <property type="term" value="P:wybutosine biosynthetic process"/>
    <property type="evidence" value="ECO:0007669"/>
    <property type="project" value="TreeGrafter"/>
</dbReference>
<dbReference type="PROSITE" id="PS51684">
    <property type="entry name" value="SAM_MT_TRM5_TYW2"/>
    <property type="match status" value="1"/>
</dbReference>
<dbReference type="Gene3D" id="2.120.10.80">
    <property type="entry name" value="Kelch-type beta propeller"/>
    <property type="match status" value="2"/>
</dbReference>
<dbReference type="InterPro" id="IPR003827">
    <property type="entry name" value="tRNA_yW-synthesising"/>
</dbReference>
<evidence type="ECO:0000256" key="7">
    <source>
        <dbReference type="ARBA" id="ARBA00049400"/>
    </source>
</evidence>
<accession>A0A9D5D2V7</accession>
<dbReference type="InterPro" id="IPR015915">
    <property type="entry name" value="Kelch-typ_b-propeller"/>
</dbReference>
<reference evidence="10" key="1">
    <citation type="submission" date="2021-03" db="EMBL/GenBank/DDBJ databases">
        <authorList>
            <person name="Li Z."/>
            <person name="Yang C."/>
        </authorList>
    </citation>
    <scope>NUCLEOTIDE SEQUENCE</scope>
    <source>
        <strain evidence="10">Dzin_1.0</strain>
        <tissue evidence="10">Leaf</tissue>
    </source>
</reference>
<dbReference type="AlphaFoldDB" id="A0A9D5D2V7"/>